<dbReference type="PANTHER" id="PTHR43133:SF62">
    <property type="entry name" value="RNA POLYMERASE SIGMA FACTOR SIGZ"/>
    <property type="match status" value="1"/>
</dbReference>
<proteinExistence type="inferred from homology"/>
<dbReference type="PROSITE" id="PS01063">
    <property type="entry name" value="SIGMA70_ECF"/>
    <property type="match status" value="1"/>
</dbReference>
<comment type="similarity">
    <text evidence="1 6">Belongs to the sigma-70 factor family. ECF subfamily.</text>
</comment>
<feature type="domain" description="RNA polymerase sigma factor 70 region 4 type 2" evidence="8">
    <location>
        <begin position="118"/>
        <end position="169"/>
    </location>
</feature>
<evidence type="ECO:0000256" key="3">
    <source>
        <dbReference type="ARBA" id="ARBA00023082"/>
    </source>
</evidence>
<dbReference type="InterPro" id="IPR014284">
    <property type="entry name" value="RNA_pol_sigma-70_dom"/>
</dbReference>
<dbReference type="InterPro" id="IPR036388">
    <property type="entry name" value="WH-like_DNA-bd_sf"/>
</dbReference>
<dbReference type="InterPro" id="IPR000838">
    <property type="entry name" value="RNA_pol_sigma70_ECF_CS"/>
</dbReference>
<name>A0A178MSF3_9PROT</name>
<keyword evidence="2 6" id="KW-0805">Transcription regulation</keyword>
<comment type="caution">
    <text evidence="9">The sequence shown here is derived from an EMBL/GenBank/DDBJ whole genome shotgun (WGS) entry which is preliminary data.</text>
</comment>
<organism evidence="9 10">
    <name type="scientific">Paramagnetospirillum marisnigri</name>
    <dbReference type="NCBI Taxonomy" id="1285242"/>
    <lineage>
        <taxon>Bacteria</taxon>
        <taxon>Pseudomonadati</taxon>
        <taxon>Pseudomonadota</taxon>
        <taxon>Alphaproteobacteria</taxon>
        <taxon>Rhodospirillales</taxon>
        <taxon>Magnetospirillaceae</taxon>
        <taxon>Paramagnetospirillum</taxon>
    </lineage>
</organism>
<evidence type="ECO:0000259" key="7">
    <source>
        <dbReference type="Pfam" id="PF04542"/>
    </source>
</evidence>
<keyword evidence="10" id="KW-1185">Reference proteome</keyword>
<keyword evidence="5 6" id="KW-0804">Transcription</keyword>
<dbReference type="InterPro" id="IPR007627">
    <property type="entry name" value="RNA_pol_sigma70_r2"/>
</dbReference>
<evidence type="ECO:0000313" key="10">
    <source>
        <dbReference type="Proteomes" id="UP000078428"/>
    </source>
</evidence>
<dbReference type="GO" id="GO:0016987">
    <property type="term" value="F:sigma factor activity"/>
    <property type="evidence" value="ECO:0007669"/>
    <property type="project" value="UniProtKB-KW"/>
</dbReference>
<keyword evidence="4 6" id="KW-0238">DNA-binding</keyword>
<dbReference type="PANTHER" id="PTHR43133">
    <property type="entry name" value="RNA POLYMERASE ECF-TYPE SIGMA FACTO"/>
    <property type="match status" value="1"/>
</dbReference>
<dbReference type="AlphaFoldDB" id="A0A178MSF3"/>
<dbReference type="InterPro" id="IPR013325">
    <property type="entry name" value="RNA_pol_sigma_r2"/>
</dbReference>
<dbReference type="Gene3D" id="1.10.1740.10">
    <property type="match status" value="1"/>
</dbReference>
<gene>
    <name evidence="9" type="ORF">A6A04_01460</name>
</gene>
<evidence type="ECO:0000256" key="1">
    <source>
        <dbReference type="ARBA" id="ARBA00010641"/>
    </source>
</evidence>
<dbReference type="Pfam" id="PF08281">
    <property type="entry name" value="Sigma70_r4_2"/>
    <property type="match status" value="1"/>
</dbReference>
<reference evidence="9 10" key="1">
    <citation type="submission" date="2016-04" db="EMBL/GenBank/DDBJ databases">
        <title>Draft genome sequence of freshwater magnetotactic bacteria Magnetospirillum marisnigri SP-1 and Magnetospirillum moscoviense BB-1.</title>
        <authorList>
            <person name="Koziaeva V."/>
            <person name="Dziuba M.V."/>
            <person name="Ivanov T.M."/>
            <person name="Kuznetsov B."/>
            <person name="Grouzdev D.S."/>
        </authorList>
    </citation>
    <scope>NUCLEOTIDE SEQUENCE [LARGE SCALE GENOMIC DNA]</scope>
    <source>
        <strain evidence="9 10">SP-1</strain>
    </source>
</reference>
<dbReference type="SUPFAM" id="SSF88946">
    <property type="entry name" value="Sigma2 domain of RNA polymerase sigma factors"/>
    <property type="match status" value="1"/>
</dbReference>
<dbReference type="EMBL" id="LWQT01000044">
    <property type="protein sequence ID" value="OAN52429.1"/>
    <property type="molecule type" value="Genomic_DNA"/>
</dbReference>
<evidence type="ECO:0000256" key="5">
    <source>
        <dbReference type="ARBA" id="ARBA00023163"/>
    </source>
</evidence>
<dbReference type="GO" id="GO:0006352">
    <property type="term" value="P:DNA-templated transcription initiation"/>
    <property type="evidence" value="ECO:0007669"/>
    <property type="project" value="InterPro"/>
</dbReference>
<dbReference type="Proteomes" id="UP000078428">
    <property type="component" value="Unassembled WGS sequence"/>
</dbReference>
<feature type="domain" description="RNA polymerase sigma-70 region 2" evidence="7">
    <location>
        <begin position="20"/>
        <end position="88"/>
    </location>
</feature>
<dbReference type="NCBIfam" id="TIGR02937">
    <property type="entry name" value="sigma70-ECF"/>
    <property type="match status" value="1"/>
</dbReference>
<protein>
    <recommendedName>
        <fullName evidence="6">RNA polymerase sigma factor</fullName>
    </recommendedName>
</protein>
<evidence type="ECO:0000256" key="4">
    <source>
        <dbReference type="ARBA" id="ARBA00023125"/>
    </source>
</evidence>
<dbReference type="Gene3D" id="1.10.10.10">
    <property type="entry name" value="Winged helix-like DNA-binding domain superfamily/Winged helix DNA-binding domain"/>
    <property type="match status" value="1"/>
</dbReference>
<dbReference type="InterPro" id="IPR013249">
    <property type="entry name" value="RNA_pol_sigma70_r4_t2"/>
</dbReference>
<dbReference type="SUPFAM" id="SSF88659">
    <property type="entry name" value="Sigma3 and sigma4 domains of RNA polymerase sigma factors"/>
    <property type="match status" value="1"/>
</dbReference>
<evidence type="ECO:0000259" key="8">
    <source>
        <dbReference type="Pfam" id="PF08281"/>
    </source>
</evidence>
<evidence type="ECO:0000256" key="2">
    <source>
        <dbReference type="ARBA" id="ARBA00023015"/>
    </source>
</evidence>
<evidence type="ECO:0000256" key="6">
    <source>
        <dbReference type="RuleBase" id="RU000716"/>
    </source>
</evidence>
<dbReference type="InterPro" id="IPR013324">
    <property type="entry name" value="RNA_pol_sigma_r3/r4-like"/>
</dbReference>
<dbReference type="STRING" id="1285242.A6A04_01460"/>
<keyword evidence="3 6" id="KW-0731">Sigma factor</keyword>
<dbReference type="CDD" id="cd06171">
    <property type="entry name" value="Sigma70_r4"/>
    <property type="match status" value="1"/>
</dbReference>
<dbReference type="GO" id="GO:0003677">
    <property type="term" value="F:DNA binding"/>
    <property type="evidence" value="ECO:0007669"/>
    <property type="project" value="UniProtKB-KW"/>
</dbReference>
<evidence type="ECO:0000313" key="9">
    <source>
        <dbReference type="EMBL" id="OAN52429.1"/>
    </source>
</evidence>
<dbReference type="Pfam" id="PF04542">
    <property type="entry name" value="Sigma70_r2"/>
    <property type="match status" value="1"/>
</dbReference>
<dbReference type="InterPro" id="IPR039425">
    <property type="entry name" value="RNA_pol_sigma-70-like"/>
</dbReference>
<accession>A0A178MSF3</accession>
<sequence length="178" mass="19920">MSELLVAVAQSGDRQAFALLFQYYAPRLKTYMRKLGTEDAVAEELAQEAMLAVWRKAASFDPGRANAGTWIFAVARNLRIDMLRKEKRPEIDLDDPELVPDPAPRADEVMATQQSESRVRAAMCGLSAEQTEVVTLSFYEDTPHAEIAARLKIPLGTVKSRLRLAMKRIRSELGDDQP</sequence>